<dbReference type="InterPro" id="IPR001304">
    <property type="entry name" value="C-type_lectin-like"/>
</dbReference>
<feature type="domain" description="C-type lectin" evidence="1">
    <location>
        <begin position="129"/>
        <end position="237"/>
    </location>
</feature>
<feature type="domain" description="C-type lectin" evidence="1">
    <location>
        <begin position="352"/>
        <end position="465"/>
    </location>
</feature>
<reference evidence="2" key="2">
    <citation type="submission" date="2025-08" db="UniProtKB">
        <authorList>
            <consortium name="Ensembl"/>
        </authorList>
    </citation>
    <scope>IDENTIFICATION</scope>
    <source>
        <strain evidence="2">Guanapo</strain>
    </source>
</reference>
<dbReference type="PANTHER" id="PTHR45784">
    <property type="entry name" value="C-TYPE LECTIN DOMAIN FAMILY 20 MEMBER A-RELATED"/>
    <property type="match status" value="1"/>
</dbReference>
<feature type="domain" description="C-type lectin" evidence="1">
    <location>
        <begin position="232"/>
        <end position="353"/>
    </location>
</feature>
<evidence type="ECO:0000313" key="3">
    <source>
        <dbReference type="Proteomes" id="UP000242638"/>
    </source>
</evidence>
<organism evidence="2 3">
    <name type="scientific">Poecilia reticulata</name>
    <name type="common">Guppy</name>
    <name type="synonym">Acanthophacelus reticulatus</name>
    <dbReference type="NCBI Taxonomy" id="8081"/>
    <lineage>
        <taxon>Eukaryota</taxon>
        <taxon>Metazoa</taxon>
        <taxon>Chordata</taxon>
        <taxon>Craniata</taxon>
        <taxon>Vertebrata</taxon>
        <taxon>Euteleostomi</taxon>
        <taxon>Actinopterygii</taxon>
        <taxon>Neopterygii</taxon>
        <taxon>Teleostei</taxon>
        <taxon>Neoteleostei</taxon>
        <taxon>Acanthomorphata</taxon>
        <taxon>Ovalentaria</taxon>
        <taxon>Atherinomorphae</taxon>
        <taxon>Cyprinodontiformes</taxon>
        <taxon>Poeciliidae</taxon>
        <taxon>Poeciliinae</taxon>
        <taxon>Poecilia</taxon>
    </lineage>
</organism>
<dbReference type="Proteomes" id="UP000242638">
    <property type="component" value="Unassembled WGS sequence"/>
</dbReference>
<dbReference type="CDD" id="cd00037">
    <property type="entry name" value="CLECT"/>
    <property type="match status" value="3"/>
</dbReference>
<dbReference type="SUPFAM" id="SSF56436">
    <property type="entry name" value="C-type lectin-like"/>
    <property type="match status" value="5"/>
</dbReference>
<reference evidence="3" key="1">
    <citation type="submission" date="2013-11" db="EMBL/GenBank/DDBJ databases">
        <title>The genomic landscape of the Guanapo guppy.</title>
        <authorList>
            <person name="Kuenstner A."/>
            <person name="Dreyer C."/>
        </authorList>
    </citation>
    <scope>NUCLEOTIDE SEQUENCE</scope>
    <source>
        <strain evidence="3">Guanapo</strain>
    </source>
</reference>
<dbReference type="InterPro" id="IPR016187">
    <property type="entry name" value="CTDL_fold"/>
</dbReference>
<evidence type="ECO:0000259" key="1">
    <source>
        <dbReference type="PROSITE" id="PS50041"/>
    </source>
</evidence>
<feature type="domain" description="C-type lectin" evidence="1">
    <location>
        <begin position="460"/>
        <end position="581"/>
    </location>
</feature>
<dbReference type="Pfam" id="PF00059">
    <property type="entry name" value="Lectin_C"/>
    <property type="match status" value="5"/>
</dbReference>
<dbReference type="Ensembl" id="ENSPRET00000020428.1">
    <property type="protein sequence ID" value="ENSPREP00000020214.1"/>
    <property type="gene ID" value="ENSPREG00000013688.1"/>
</dbReference>
<dbReference type="PROSITE" id="PS50041">
    <property type="entry name" value="C_TYPE_LECTIN_2"/>
    <property type="match status" value="5"/>
</dbReference>
<dbReference type="AlphaFoldDB" id="A0A3P9PEI6"/>
<dbReference type="InterPro" id="IPR016186">
    <property type="entry name" value="C-type_lectin-like/link_sf"/>
</dbReference>
<feature type="domain" description="C-type lectin" evidence="1">
    <location>
        <begin position="1"/>
        <end position="122"/>
    </location>
</feature>
<name>A0A3P9PEI6_POERE</name>
<dbReference type="GeneTree" id="ENSGT00940000163460"/>
<accession>A0A3P9PEI6</accession>
<evidence type="ECO:0000313" key="2">
    <source>
        <dbReference type="Ensembl" id="ENSPREP00000020214.1"/>
    </source>
</evidence>
<reference evidence="2" key="3">
    <citation type="submission" date="2025-09" db="UniProtKB">
        <authorList>
            <consortium name="Ensembl"/>
        </authorList>
    </citation>
    <scope>IDENTIFICATION</scope>
    <source>
        <strain evidence="2">Guanapo</strain>
    </source>
</reference>
<proteinExistence type="predicted"/>
<protein>
    <submittedName>
        <fullName evidence="2">Macrophage mannose receptor 1-like</fullName>
    </submittedName>
</protein>
<dbReference type="Bgee" id="ENSPREG00000013688">
    <property type="expression patterns" value="Expressed in head"/>
</dbReference>
<keyword evidence="3" id="KW-1185">Reference proteome</keyword>
<sequence>MSFICYADNLVVVTENKTWEEALDHCREMTNGSFKYDLLSVTNASDYGYVSDRIYGATTNEVWTGLRFLGGEWWWSDRETLDHQEMLPDCPSQWQHCGTFSKYNTTSWTSRDCSERRNFICSYEEIELTWTDARQFCQTNHIDMITWDIVDPNLLTTWMQNRELTEMWIGLHEDPEQQSAWRWINVKTNEGLTGEDVSGSSYWATQPKTDYSCGSYNSARKKWLGNVCSEILPFACYDDNLVLLTENRTWEEAVDRCREMSSASYKYDLLSITRPTDFSYIRDRIYKVTSEEVWTGLRFLGGEWWWSDGEMLDHQEMLPNCPSQWQHCGMLSKYNTANWTSGDCSERRNFICNYVLDWDAARQYCQKNHIDMVTWNIVDPNLLTTRLQNAGYTHVWIGLHEDPEQQSVWRWINVKTGEGLTGDDVSQSKNWATGQQFDDSCCNYNIPTKKWYSTVCSYPLPFNCYEDNLLLVTENKTWEDALNHCRKMTNATHTYDLLSVSYPSNFSYVRDRIYRATTEEVWTGLRFLGGEWWWSDGEALDHQEMLPDCPSQWQHCGTVSKYNTTNWTSRDCSERRNFICSYEKV</sequence>
<dbReference type="Gene3D" id="3.10.100.10">
    <property type="entry name" value="Mannose-Binding Protein A, subunit A"/>
    <property type="match status" value="5"/>
</dbReference>
<dbReference type="PANTHER" id="PTHR45784:SF8">
    <property type="entry name" value="C-TYPE MANNOSE RECEPTOR 2-RELATED"/>
    <property type="match status" value="1"/>
</dbReference>
<dbReference type="SMART" id="SM00034">
    <property type="entry name" value="CLECT"/>
    <property type="match status" value="3"/>
</dbReference>